<name>A0A6G7KBI8_9LACT</name>
<comment type="cofactor">
    <cofactor evidence="1 7">
        <name>pyridoxal 5'-phosphate</name>
        <dbReference type="ChEBI" id="CHEBI:597326"/>
    </cofactor>
</comment>
<dbReference type="GO" id="GO:0051536">
    <property type="term" value="F:iron-sulfur cluster binding"/>
    <property type="evidence" value="ECO:0007669"/>
    <property type="project" value="UniProtKB-KW"/>
</dbReference>
<dbReference type="Proteomes" id="UP000501451">
    <property type="component" value="Chromosome"/>
</dbReference>
<organism evidence="9 10">
    <name type="scientific">Jeotgalibaca arthritidis</name>
    <dbReference type="NCBI Taxonomy" id="1868794"/>
    <lineage>
        <taxon>Bacteria</taxon>
        <taxon>Bacillati</taxon>
        <taxon>Bacillota</taxon>
        <taxon>Bacilli</taxon>
        <taxon>Lactobacillales</taxon>
        <taxon>Carnobacteriaceae</taxon>
        <taxon>Jeotgalibaca</taxon>
    </lineage>
</organism>
<evidence type="ECO:0000256" key="3">
    <source>
        <dbReference type="ARBA" id="ARBA00022723"/>
    </source>
</evidence>
<dbReference type="InterPro" id="IPR015424">
    <property type="entry name" value="PyrdxlP-dep_Trfase"/>
</dbReference>
<dbReference type="InterPro" id="IPR000192">
    <property type="entry name" value="Aminotrans_V_dom"/>
</dbReference>
<dbReference type="Gene3D" id="3.90.1150.10">
    <property type="entry name" value="Aspartate Aminotransferase, domain 1"/>
    <property type="match status" value="1"/>
</dbReference>
<evidence type="ECO:0000259" key="8">
    <source>
        <dbReference type="Pfam" id="PF00266"/>
    </source>
</evidence>
<gene>
    <name evidence="9" type="ORF">G7057_09415</name>
</gene>
<comment type="similarity">
    <text evidence="2">Belongs to the class-V pyridoxal-phosphate-dependent aminotransferase family. NifS/IscS subfamily.</text>
</comment>
<dbReference type="InterPro" id="IPR015422">
    <property type="entry name" value="PyrdxlP-dep_Trfase_small"/>
</dbReference>
<evidence type="ECO:0000313" key="10">
    <source>
        <dbReference type="Proteomes" id="UP000501451"/>
    </source>
</evidence>
<dbReference type="AlphaFoldDB" id="A0A6G7KBI8"/>
<dbReference type="RefSeq" id="WP_166163217.1">
    <property type="nucleotide sequence ID" value="NZ_CP049740.1"/>
</dbReference>
<accession>A0A6G7KBI8</accession>
<proteinExistence type="inferred from homology"/>
<keyword evidence="10" id="KW-1185">Reference proteome</keyword>
<dbReference type="PANTHER" id="PTHR11601:SF50">
    <property type="entry name" value="CYSTEINE DESULFURASE ISCS 2-RELATED"/>
    <property type="match status" value="1"/>
</dbReference>
<dbReference type="Gene3D" id="1.10.260.50">
    <property type="match status" value="1"/>
</dbReference>
<dbReference type="InterPro" id="IPR020578">
    <property type="entry name" value="Aminotrans_V_PyrdxlP_BS"/>
</dbReference>
<evidence type="ECO:0000256" key="5">
    <source>
        <dbReference type="ARBA" id="ARBA00023004"/>
    </source>
</evidence>
<protein>
    <submittedName>
        <fullName evidence="9">Cysteine desulfurase</fullName>
    </submittedName>
</protein>
<feature type="domain" description="Aminotransferase class V" evidence="8">
    <location>
        <begin position="2"/>
        <end position="363"/>
    </location>
</feature>
<evidence type="ECO:0000256" key="6">
    <source>
        <dbReference type="ARBA" id="ARBA00023014"/>
    </source>
</evidence>
<reference evidence="9 10" key="1">
    <citation type="journal article" date="2017" name="Int. J. Syst. Evol. Microbiol.">
        <title>Jeotgalibaca porci sp. nov. and Jeotgalibaca arthritidis sp. nov., isolated from pigs, and emended description of the genus Jeotgalibaca.</title>
        <authorList>
            <person name="Zamora L."/>
            <person name="Perez-Sancho M."/>
            <person name="Dominguez L."/>
            <person name="Fernandez-Garayzabal J.F."/>
            <person name="Vela A.I."/>
        </authorList>
    </citation>
    <scope>NUCLEOTIDE SEQUENCE [LARGE SCALE GENOMIC DNA]</scope>
    <source>
        <strain evidence="9 10">CECT 9157</strain>
    </source>
</reference>
<keyword evidence="6" id="KW-0411">Iron-sulfur</keyword>
<dbReference type="KEGG" id="jar:G7057_09415"/>
<evidence type="ECO:0000313" key="9">
    <source>
        <dbReference type="EMBL" id="QII82629.1"/>
    </source>
</evidence>
<dbReference type="EMBL" id="CP049740">
    <property type="protein sequence ID" value="QII82629.1"/>
    <property type="molecule type" value="Genomic_DNA"/>
</dbReference>
<evidence type="ECO:0000256" key="7">
    <source>
        <dbReference type="RuleBase" id="RU004504"/>
    </source>
</evidence>
<dbReference type="Pfam" id="PF00266">
    <property type="entry name" value="Aminotran_5"/>
    <property type="match status" value="1"/>
</dbReference>
<dbReference type="Gene3D" id="3.40.640.10">
    <property type="entry name" value="Type I PLP-dependent aspartate aminotransferase-like (Major domain)"/>
    <property type="match status" value="1"/>
</dbReference>
<keyword evidence="5" id="KW-0408">Iron</keyword>
<keyword evidence="4" id="KW-0663">Pyridoxal phosphate</keyword>
<evidence type="ECO:0000256" key="4">
    <source>
        <dbReference type="ARBA" id="ARBA00022898"/>
    </source>
</evidence>
<evidence type="ECO:0000256" key="1">
    <source>
        <dbReference type="ARBA" id="ARBA00001933"/>
    </source>
</evidence>
<keyword evidence="3" id="KW-0479">Metal-binding</keyword>
<dbReference type="PROSITE" id="PS00595">
    <property type="entry name" value="AA_TRANSFER_CLASS_5"/>
    <property type="match status" value="1"/>
</dbReference>
<dbReference type="PIRSF" id="PIRSF005572">
    <property type="entry name" value="NifS"/>
    <property type="match status" value="1"/>
</dbReference>
<evidence type="ECO:0000256" key="2">
    <source>
        <dbReference type="ARBA" id="ARBA00006490"/>
    </source>
</evidence>
<dbReference type="GO" id="GO:0046872">
    <property type="term" value="F:metal ion binding"/>
    <property type="evidence" value="ECO:0007669"/>
    <property type="project" value="UniProtKB-KW"/>
</dbReference>
<sequence>MIYFDNSATTQLYPQALDTFVKVSQQVYGNPSSLHKLGTVADRLLQQSRQQVADLLKVSPQEIFFTSGGTEGDNWIVKGTAIEKKGFGRHIITTMIEHPAVSKSMQQLEQLGFDVTYLEVDERGLISVADLKDAIREDTILVSIIAVNNEVGAVQPIQEIGDVLVDYPTIHFHIDAVQAVTEFDNLIPHPRVDFLVLSAHKFHGPRGVGIVYKKQGRRLAPLLTGGGQESGQRSTTENIAGIAATAKALRMTLEARETSKENEGQIKDHIRQFLSSYDNVQIYSQEDGAAHILCFALQDVRGEVMVHALEEENIIISTTSACSSKKGELPATLEAMHVPAKWSKCAVRLSFGEGNTLAEADQFIQVFKQLHEKFKVIQK</sequence>
<dbReference type="InterPro" id="IPR016454">
    <property type="entry name" value="Cysteine_dSase"/>
</dbReference>
<dbReference type="SUPFAM" id="SSF53383">
    <property type="entry name" value="PLP-dependent transferases"/>
    <property type="match status" value="1"/>
</dbReference>
<dbReference type="GO" id="GO:0003824">
    <property type="term" value="F:catalytic activity"/>
    <property type="evidence" value="ECO:0007669"/>
    <property type="project" value="UniProtKB-ARBA"/>
</dbReference>
<dbReference type="InterPro" id="IPR015421">
    <property type="entry name" value="PyrdxlP-dep_Trfase_major"/>
</dbReference>
<dbReference type="PANTHER" id="PTHR11601">
    <property type="entry name" value="CYSTEINE DESULFURYLASE FAMILY MEMBER"/>
    <property type="match status" value="1"/>
</dbReference>